<dbReference type="Proteomes" id="UP001059546">
    <property type="component" value="Chromosome IV"/>
</dbReference>
<accession>A0A9Q9F9F1</accession>
<proteinExistence type="inferred from homology"/>
<name>A0A9Q9F9F1_ENCHE</name>
<dbReference type="GO" id="GO:0008270">
    <property type="term" value="F:zinc ion binding"/>
    <property type="evidence" value="ECO:0007669"/>
    <property type="project" value="UniProtKB-KW"/>
</dbReference>
<evidence type="ECO:0000259" key="5">
    <source>
        <dbReference type="SMART" id="SM00709"/>
    </source>
</evidence>
<dbReference type="PANTHER" id="PTHR10876:SF0">
    <property type="entry name" value="ZINC FINGER PROTEIN ZPR1"/>
    <property type="match status" value="1"/>
</dbReference>
<dbReference type="PANTHER" id="PTHR10876">
    <property type="entry name" value="ZINC FINGER PROTEIN ZPR1"/>
    <property type="match status" value="1"/>
</dbReference>
<evidence type="ECO:0000313" key="6">
    <source>
        <dbReference type="EMBL" id="UTX43042.1"/>
    </source>
</evidence>
<dbReference type="InterPro" id="IPR040141">
    <property type="entry name" value="ZPR1"/>
</dbReference>
<evidence type="ECO:0000256" key="1">
    <source>
        <dbReference type="ARBA" id="ARBA00008354"/>
    </source>
</evidence>
<protein>
    <submittedName>
        <fullName evidence="6">Zinc finger domain-containing protein</fullName>
    </submittedName>
</protein>
<dbReference type="InterPro" id="IPR004457">
    <property type="entry name" value="Znf_ZPR1"/>
</dbReference>
<dbReference type="EMBL" id="CP075150">
    <property type="protein sequence ID" value="UTX43042.1"/>
    <property type="molecule type" value="Genomic_DNA"/>
</dbReference>
<sequence>MESKEGYEKTLKSNISETDMKCTNCGWSGKMKIVDLSDVTENVICAFICEECGDKSVSFLEKMCDHRGSVRIECHFDDKEDLSREVNISQLASVEIISDDLSFKLTSTYPSIQNVESFLIQGKDQIRNLCGKEDITSGAGAGNVLASGGISRETCEKKLDDFQRLIDNPKFKLIIEDDLGLSRVAPVGKKVLDLRDANTSELNDEKVNHIFRKKSE</sequence>
<evidence type="ECO:0000313" key="7">
    <source>
        <dbReference type="Proteomes" id="UP001059546"/>
    </source>
</evidence>
<gene>
    <name evidence="6" type="ORF">GPU96_04g07770</name>
</gene>
<dbReference type="GO" id="GO:0005634">
    <property type="term" value="C:nucleus"/>
    <property type="evidence" value="ECO:0007669"/>
    <property type="project" value="TreeGrafter"/>
</dbReference>
<keyword evidence="3" id="KW-0863">Zinc-finger</keyword>
<organism evidence="6 7">
    <name type="scientific">Encephalitozoon hellem</name>
    <name type="common">Microsporidian parasite</name>
    <dbReference type="NCBI Taxonomy" id="27973"/>
    <lineage>
        <taxon>Eukaryota</taxon>
        <taxon>Fungi</taxon>
        <taxon>Fungi incertae sedis</taxon>
        <taxon>Microsporidia</taxon>
        <taxon>Unikaryonidae</taxon>
        <taxon>Encephalitozoon</taxon>
    </lineage>
</organism>
<evidence type="ECO:0000256" key="3">
    <source>
        <dbReference type="ARBA" id="ARBA00022771"/>
    </source>
</evidence>
<keyword evidence="4" id="KW-0862">Zinc</keyword>
<dbReference type="AlphaFoldDB" id="A0A9Q9F9F1"/>
<dbReference type="InterPro" id="IPR042451">
    <property type="entry name" value="ZPR1_A/B_dom"/>
</dbReference>
<evidence type="ECO:0000256" key="2">
    <source>
        <dbReference type="ARBA" id="ARBA00022723"/>
    </source>
</evidence>
<evidence type="ECO:0000256" key="4">
    <source>
        <dbReference type="ARBA" id="ARBA00022833"/>
    </source>
</evidence>
<dbReference type="Gene3D" id="2.60.120.1040">
    <property type="entry name" value="ZPR1, A/B domain"/>
    <property type="match status" value="1"/>
</dbReference>
<reference evidence="6" key="1">
    <citation type="submission" date="2021-05" db="EMBL/GenBank/DDBJ databases">
        <title>Encephalitozoon hellem ATCC 50604 Complete Genome.</title>
        <authorList>
            <person name="Mascarenhas dos Santos A.C."/>
            <person name="Julian A.T."/>
            <person name="Pombert J.-F."/>
        </authorList>
    </citation>
    <scope>NUCLEOTIDE SEQUENCE</scope>
    <source>
        <strain evidence="6">ATCC 50604</strain>
    </source>
</reference>
<comment type="similarity">
    <text evidence="1">Belongs to the ZPR1 family.</text>
</comment>
<feature type="domain" description="Zinc finger ZPR1-type" evidence="5">
    <location>
        <begin position="20"/>
        <end position="186"/>
    </location>
</feature>
<keyword evidence="2" id="KW-0479">Metal-binding</keyword>
<dbReference type="SMART" id="SM00709">
    <property type="entry name" value="Zpr1"/>
    <property type="match status" value="1"/>
</dbReference>